<dbReference type="GO" id="GO:0005886">
    <property type="term" value="C:plasma membrane"/>
    <property type="evidence" value="ECO:0007669"/>
    <property type="project" value="UniProtKB-SubCell"/>
</dbReference>
<dbReference type="PANTHER" id="PTHR30012">
    <property type="entry name" value="GENERAL SECRETION PATHWAY PROTEIN"/>
    <property type="match status" value="1"/>
</dbReference>
<dbReference type="InterPro" id="IPR018076">
    <property type="entry name" value="T2SS_GspF_dom"/>
</dbReference>
<dbReference type="AlphaFoldDB" id="A0A3G1KNE8"/>
<feature type="transmembrane region" description="Helical" evidence="8">
    <location>
        <begin position="171"/>
        <end position="191"/>
    </location>
</feature>
<comment type="subcellular location">
    <subcellularLocation>
        <location evidence="1">Cell inner membrane</location>
        <topology evidence="1">Multi-pass membrane protein</topology>
    </subcellularLocation>
</comment>
<dbReference type="Pfam" id="PF00482">
    <property type="entry name" value="T2SSF"/>
    <property type="match status" value="2"/>
</dbReference>
<comment type="similarity">
    <text evidence="2">Belongs to the GSP F family.</text>
</comment>
<sequence length="404" mass="45201">MSVFSYKVRDLSGRVLSGTMEAENERKVVEYLRSREYFITEIAPQRIRNYNINVPRYYPKVKAKDMAMFCRQLATLMNAGVPILACLKILQIQSENFRLKNALGQVISNLESGNSFANSIRPFPHVFPEILVSMVETGEISGALDEVMDRLASHFEREHEIREKTKSAMTYPIVIMVVSTIAITFMLVFMLPKIIGMMPDTGEPLPLPTRMVLGVSDAMRHFWWLIIVVLIGVFLGLRKTVGLKNIKELLDALSLKVPIFGKLICQMIVSRFARSLGTMLKSGVGILDALGTVQRTLGNKVMAKEIELARESILRGKGIADPLEDSRYFPPIAVQMIAIGEESGALDTLLEKVAVFYDREVDNMLSRLSTMVEPIMIVGLGLILGFIIIAMMLPLLTIMTTVPQ</sequence>
<dbReference type="PANTHER" id="PTHR30012:SF0">
    <property type="entry name" value="TYPE II SECRETION SYSTEM PROTEIN F-RELATED"/>
    <property type="match status" value="1"/>
</dbReference>
<evidence type="ECO:0000259" key="9">
    <source>
        <dbReference type="Pfam" id="PF00482"/>
    </source>
</evidence>
<evidence type="ECO:0000256" key="4">
    <source>
        <dbReference type="ARBA" id="ARBA00022519"/>
    </source>
</evidence>
<reference evidence="10 11" key="1">
    <citation type="submission" date="2016-10" db="EMBL/GenBank/DDBJ databases">
        <title>Complete Genome Sequence of Peptococcaceae strain DCMF.</title>
        <authorList>
            <person name="Edwards R.J."/>
            <person name="Holland S.I."/>
            <person name="Deshpande N.P."/>
            <person name="Wong Y.K."/>
            <person name="Ertan H."/>
            <person name="Manefield M."/>
            <person name="Russell T.L."/>
            <person name="Lee M.J."/>
        </authorList>
    </citation>
    <scope>NUCLEOTIDE SEQUENCE [LARGE SCALE GENOMIC DNA]</scope>
    <source>
        <strain evidence="10 11">DCMF</strain>
    </source>
</reference>
<gene>
    <name evidence="10" type="ORF">DCMF_03565</name>
</gene>
<dbReference type="Gene3D" id="1.20.81.30">
    <property type="entry name" value="Type II secretion system (T2SS), domain F"/>
    <property type="match status" value="2"/>
</dbReference>
<dbReference type="KEGG" id="fwa:DCMF_03565"/>
<evidence type="ECO:0000256" key="7">
    <source>
        <dbReference type="ARBA" id="ARBA00023136"/>
    </source>
</evidence>
<feature type="domain" description="Type II secretion system protein GspF" evidence="9">
    <location>
        <begin position="272"/>
        <end position="394"/>
    </location>
</feature>
<keyword evidence="4" id="KW-0997">Cell inner membrane</keyword>
<feature type="domain" description="Type II secretion system protein GspF" evidence="9">
    <location>
        <begin position="69"/>
        <end position="192"/>
    </location>
</feature>
<feature type="transmembrane region" description="Helical" evidence="8">
    <location>
        <begin position="375"/>
        <end position="399"/>
    </location>
</feature>
<evidence type="ECO:0000256" key="6">
    <source>
        <dbReference type="ARBA" id="ARBA00022989"/>
    </source>
</evidence>
<evidence type="ECO:0000313" key="10">
    <source>
        <dbReference type="EMBL" id="ATW23989.1"/>
    </source>
</evidence>
<dbReference type="OrthoDB" id="9805682at2"/>
<keyword evidence="5 8" id="KW-0812">Transmembrane</keyword>
<dbReference type="Proteomes" id="UP000323521">
    <property type="component" value="Chromosome"/>
</dbReference>
<dbReference type="FunFam" id="1.20.81.30:FF:000001">
    <property type="entry name" value="Type II secretion system protein F"/>
    <property type="match status" value="2"/>
</dbReference>
<feature type="transmembrane region" description="Helical" evidence="8">
    <location>
        <begin position="221"/>
        <end position="237"/>
    </location>
</feature>
<dbReference type="PRINTS" id="PR00812">
    <property type="entry name" value="BCTERIALGSPF"/>
</dbReference>
<evidence type="ECO:0000256" key="1">
    <source>
        <dbReference type="ARBA" id="ARBA00004429"/>
    </source>
</evidence>
<keyword evidence="11" id="KW-1185">Reference proteome</keyword>
<name>A0A3G1KNE8_FORW1</name>
<dbReference type="InterPro" id="IPR003004">
    <property type="entry name" value="GspF/PilC"/>
</dbReference>
<proteinExistence type="inferred from homology"/>
<keyword evidence="3" id="KW-1003">Cell membrane</keyword>
<evidence type="ECO:0000256" key="5">
    <source>
        <dbReference type="ARBA" id="ARBA00022692"/>
    </source>
</evidence>
<organism evidence="10 11">
    <name type="scientific">Formimonas warabiya</name>
    <dbReference type="NCBI Taxonomy" id="1761012"/>
    <lineage>
        <taxon>Bacteria</taxon>
        <taxon>Bacillati</taxon>
        <taxon>Bacillota</taxon>
        <taxon>Clostridia</taxon>
        <taxon>Eubacteriales</taxon>
        <taxon>Peptococcaceae</taxon>
        <taxon>Candidatus Formimonas</taxon>
    </lineage>
</organism>
<evidence type="ECO:0000256" key="3">
    <source>
        <dbReference type="ARBA" id="ARBA00022475"/>
    </source>
</evidence>
<evidence type="ECO:0000256" key="8">
    <source>
        <dbReference type="SAM" id="Phobius"/>
    </source>
</evidence>
<dbReference type="RefSeq" id="WP_148133164.1">
    <property type="nucleotide sequence ID" value="NZ_CP017634.1"/>
</dbReference>
<keyword evidence="6 8" id="KW-1133">Transmembrane helix</keyword>
<evidence type="ECO:0000256" key="2">
    <source>
        <dbReference type="ARBA" id="ARBA00005745"/>
    </source>
</evidence>
<protein>
    <recommendedName>
        <fullName evidence="9">Type II secretion system protein GspF domain-containing protein</fullName>
    </recommendedName>
</protein>
<accession>A0A3G1KNE8</accession>
<evidence type="ECO:0000313" key="11">
    <source>
        <dbReference type="Proteomes" id="UP000323521"/>
    </source>
</evidence>
<dbReference type="EMBL" id="CP017634">
    <property type="protein sequence ID" value="ATW23989.1"/>
    <property type="molecule type" value="Genomic_DNA"/>
</dbReference>
<dbReference type="InterPro" id="IPR042094">
    <property type="entry name" value="T2SS_GspF_sf"/>
</dbReference>
<keyword evidence="7 8" id="KW-0472">Membrane</keyword>